<feature type="region of interest" description="Disordered" evidence="1">
    <location>
        <begin position="219"/>
        <end position="272"/>
    </location>
</feature>
<sequence length="373" mass="40101">EETARRRPLRRPVGLPLPAPPDGRHALRPRRLPDHLRRDHGPRHPRTLRAREGLGQVPEVRGRAGRGRWARRVSPARAAADPPGLQGGEPEAPAAPGGTRPEGGRGRRSHHRRLPADAHDAGPYLRPLSPPRPLRPRGRLRALPPRPERHLRHRARAPRAGRPRLLHLEVSPPGDPATQAGRLAQRPGRGLRPLRRHARASARRAAANRVLFRGCGTRARGLRRSPGHCGGRPPVAAGRGAGSRREAPGGRAERGVSRSGAPRAVARGARGRGRLRVAVQDQRAHAGHLARQDLRVPRHGPTRRGLTAAGAGGPLRVRVPRRRAGGFRPDLAGPSGDGREGPCSDAVGAEELVACPVPGDRGIHAGRPRAPRV</sequence>
<feature type="compositionally biased region" description="Basic residues" evidence="1">
    <location>
        <begin position="1"/>
        <end position="10"/>
    </location>
</feature>
<feature type="non-terminal residue" evidence="2">
    <location>
        <position position="373"/>
    </location>
</feature>
<evidence type="ECO:0000313" key="2">
    <source>
        <dbReference type="EMBL" id="CAA9384367.1"/>
    </source>
</evidence>
<gene>
    <name evidence="2" type="ORF">AVDCRST_MAG22-160</name>
</gene>
<feature type="region of interest" description="Disordered" evidence="1">
    <location>
        <begin position="318"/>
        <end position="345"/>
    </location>
</feature>
<organism evidence="2">
    <name type="scientific">uncultured Rubrobacteraceae bacterium</name>
    <dbReference type="NCBI Taxonomy" id="349277"/>
    <lineage>
        <taxon>Bacteria</taxon>
        <taxon>Bacillati</taxon>
        <taxon>Actinomycetota</taxon>
        <taxon>Rubrobacteria</taxon>
        <taxon>Rubrobacterales</taxon>
        <taxon>Rubrobacteraceae</taxon>
        <taxon>environmental samples</taxon>
    </lineage>
</organism>
<name>A0A6J4NDG4_9ACTN</name>
<accession>A0A6J4NDG4</accession>
<proteinExistence type="predicted"/>
<feature type="compositionally biased region" description="Low complexity" evidence="1">
    <location>
        <begin position="257"/>
        <end position="268"/>
    </location>
</feature>
<feature type="non-terminal residue" evidence="2">
    <location>
        <position position="1"/>
    </location>
</feature>
<feature type="compositionally biased region" description="Low complexity" evidence="1">
    <location>
        <begin position="179"/>
        <end position="191"/>
    </location>
</feature>
<reference evidence="2" key="1">
    <citation type="submission" date="2020-02" db="EMBL/GenBank/DDBJ databases">
        <authorList>
            <person name="Meier V. D."/>
        </authorList>
    </citation>
    <scope>NUCLEOTIDE SEQUENCE</scope>
    <source>
        <strain evidence="2">AVDCRST_MAG22</strain>
    </source>
</reference>
<feature type="compositionally biased region" description="Basic and acidic residues" evidence="1">
    <location>
        <begin position="243"/>
        <end position="256"/>
    </location>
</feature>
<evidence type="ECO:0000256" key="1">
    <source>
        <dbReference type="SAM" id="MobiDB-lite"/>
    </source>
</evidence>
<dbReference type="EMBL" id="CADCUV010000011">
    <property type="protein sequence ID" value="CAA9384367.1"/>
    <property type="molecule type" value="Genomic_DNA"/>
</dbReference>
<feature type="compositionally biased region" description="Low complexity" evidence="1">
    <location>
        <begin position="82"/>
        <end position="99"/>
    </location>
</feature>
<feature type="region of interest" description="Disordered" evidence="1">
    <location>
        <begin position="1"/>
        <end position="206"/>
    </location>
</feature>
<protein>
    <submittedName>
        <fullName evidence="2">Uncharacterized protein</fullName>
    </submittedName>
</protein>
<dbReference type="AlphaFoldDB" id="A0A6J4NDG4"/>
<feature type="compositionally biased region" description="Basic residues" evidence="1">
    <location>
        <begin position="192"/>
        <end position="202"/>
    </location>
</feature>
<feature type="compositionally biased region" description="Basic residues" evidence="1">
    <location>
        <begin position="149"/>
        <end position="165"/>
    </location>
</feature>